<dbReference type="SUPFAM" id="SSF53383">
    <property type="entry name" value="PLP-dependent transferases"/>
    <property type="match status" value="1"/>
</dbReference>
<keyword evidence="5 8" id="KW-0808">Transferase</keyword>
<dbReference type="GO" id="GO:0030170">
    <property type="term" value="F:pyridoxal phosphate binding"/>
    <property type="evidence" value="ECO:0007669"/>
    <property type="project" value="InterPro"/>
</dbReference>
<evidence type="ECO:0000256" key="8">
    <source>
        <dbReference type="HAMAP-Rule" id="MF_01023"/>
    </source>
</evidence>
<evidence type="ECO:0000256" key="4">
    <source>
        <dbReference type="ARBA" id="ARBA00022576"/>
    </source>
</evidence>
<dbReference type="AlphaFoldDB" id="A0A223AQ61"/>
<dbReference type="InterPro" id="IPR015421">
    <property type="entry name" value="PyrdxlP-dep_Trfase_major"/>
</dbReference>
<dbReference type="EC" id="2.6.1.9" evidence="8"/>
<evidence type="ECO:0000256" key="5">
    <source>
        <dbReference type="ARBA" id="ARBA00022679"/>
    </source>
</evidence>
<reference evidence="11" key="1">
    <citation type="submission" date="2016-05" db="EMBL/GenBank/DDBJ databases">
        <authorList>
            <person name="Holder M.E."/>
            <person name="Ajami N.J."/>
            <person name="Petrosino J.F."/>
        </authorList>
    </citation>
    <scope>NUCLEOTIDE SEQUENCE [LARGE SCALE GENOMIC DNA]</scope>
    <source>
        <strain evidence="11">ATCC 700696</strain>
    </source>
</reference>
<dbReference type="GO" id="GO:0004400">
    <property type="term" value="F:histidinol-phosphate transaminase activity"/>
    <property type="evidence" value="ECO:0007669"/>
    <property type="project" value="UniProtKB-UniRule"/>
</dbReference>
<dbReference type="Pfam" id="PF00155">
    <property type="entry name" value="Aminotran_1_2"/>
    <property type="match status" value="1"/>
</dbReference>
<dbReference type="InterPro" id="IPR005861">
    <property type="entry name" value="HisP_aminotrans"/>
</dbReference>
<dbReference type="NCBIfam" id="TIGR01141">
    <property type="entry name" value="hisC"/>
    <property type="match status" value="1"/>
</dbReference>
<comment type="catalytic activity">
    <reaction evidence="7 8">
        <text>L-histidinol phosphate + 2-oxoglutarate = 3-(imidazol-4-yl)-2-oxopropyl phosphate + L-glutamate</text>
        <dbReference type="Rhea" id="RHEA:23744"/>
        <dbReference type="ChEBI" id="CHEBI:16810"/>
        <dbReference type="ChEBI" id="CHEBI:29985"/>
        <dbReference type="ChEBI" id="CHEBI:57766"/>
        <dbReference type="ChEBI" id="CHEBI:57980"/>
        <dbReference type="EC" id="2.6.1.9"/>
    </reaction>
</comment>
<dbReference type="Gene3D" id="3.90.1150.10">
    <property type="entry name" value="Aspartate Aminotransferase, domain 1"/>
    <property type="match status" value="1"/>
</dbReference>
<dbReference type="Gene3D" id="3.40.640.10">
    <property type="entry name" value="Type I PLP-dependent aspartate aminotransferase-like (Major domain)"/>
    <property type="match status" value="1"/>
</dbReference>
<comment type="pathway">
    <text evidence="2 8">Amino-acid biosynthesis; L-histidine biosynthesis; L-histidine from 5-phospho-alpha-D-ribose 1-diphosphate: step 7/9.</text>
</comment>
<dbReference type="CDD" id="cd00609">
    <property type="entry name" value="AAT_like"/>
    <property type="match status" value="1"/>
</dbReference>
<evidence type="ECO:0000256" key="6">
    <source>
        <dbReference type="ARBA" id="ARBA00022898"/>
    </source>
</evidence>
<evidence type="ECO:0000256" key="3">
    <source>
        <dbReference type="ARBA" id="ARBA00011738"/>
    </source>
</evidence>
<comment type="similarity">
    <text evidence="8">Belongs to the class-II pyridoxal-phosphate-dependent aminotransferase family. Histidinol-phosphate aminotransferase subfamily.</text>
</comment>
<dbReference type="HAMAP" id="MF_01023">
    <property type="entry name" value="HisC_aminotrans_2"/>
    <property type="match status" value="1"/>
</dbReference>
<comment type="cofactor">
    <cofactor evidence="1 8">
        <name>pyridoxal 5'-phosphate</name>
        <dbReference type="ChEBI" id="CHEBI:597326"/>
    </cofactor>
</comment>
<dbReference type="UniPathway" id="UPA00031">
    <property type="reaction ID" value="UER00012"/>
</dbReference>
<organism evidence="10 11">
    <name type="scientific">Mogibacterium pumilum</name>
    <dbReference type="NCBI Taxonomy" id="86332"/>
    <lineage>
        <taxon>Bacteria</taxon>
        <taxon>Bacillati</taxon>
        <taxon>Bacillota</taxon>
        <taxon>Clostridia</taxon>
        <taxon>Peptostreptococcales</taxon>
        <taxon>Anaerovoracaceae</taxon>
        <taxon>Mogibacterium</taxon>
    </lineage>
</organism>
<gene>
    <name evidence="8" type="primary">hisC</name>
    <name evidence="10" type="ORF">AXF17_00460</name>
</gene>
<dbReference type="PANTHER" id="PTHR43643:SF3">
    <property type="entry name" value="HISTIDINOL-PHOSPHATE AMINOTRANSFERASE"/>
    <property type="match status" value="1"/>
</dbReference>
<dbReference type="PROSITE" id="PS00599">
    <property type="entry name" value="AA_TRANSFER_CLASS_2"/>
    <property type="match status" value="1"/>
</dbReference>
<dbReference type="PANTHER" id="PTHR43643">
    <property type="entry name" value="HISTIDINOL-PHOSPHATE AMINOTRANSFERASE 2"/>
    <property type="match status" value="1"/>
</dbReference>
<protein>
    <recommendedName>
        <fullName evidence="8">Histidinol-phosphate aminotransferase</fullName>
        <ecNumber evidence="8">2.6.1.9</ecNumber>
    </recommendedName>
    <alternativeName>
        <fullName evidence="8">Imidazole acetol-phosphate transaminase</fullName>
    </alternativeName>
</protein>
<dbReference type="InterPro" id="IPR050106">
    <property type="entry name" value="HistidinolP_aminotransfase"/>
</dbReference>
<feature type="domain" description="Aminotransferase class I/classII large" evidence="9">
    <location>
        <begin position="25"/>
        <end position="347"/>
    </location>
</feature>
<proteinExistence type="inferred from homology"/>
<dbReference type="InterPro" id="IPR015422">
    <property type="entry name" value="PyrdxlP-dep_Trfase_small"/>
</dbReference>
<dbReference type="InterPro" id="IPR001917">
    <property type="entry name" value="Aminotrans_II_pyridoxalP_BS"/>
</dbReference>
<keyword evidence="6 8" id="KW-0663">Pyridoxal phosphate</keyword>
<evidence type="ECO:0000256" key="7">
    <source>
        <dbReference type="ARBA" id="ARBA00047481"/>
    </source>
</evidence>
<accession>A0A223AQ61</accession>
<evidence type="ECO:0000256" key="1">
    <source>
        <dbReference type="ARBA" id="ARBA00001933"/>
    </source>
</evidence>
<keyword evidence="4 8" id="KW-0032">Aminotransferase</keyword>
<dbReference type="Proteomes" id="UP000214689">
    <property type="component" value="Chromosome"/>
</dbReference>
<keyword evidence="11" id="KW-1185">Reference proteome</keyword>
<dbReference type="GO" id="GO:0000105">
    <property type="term" value="P:L-histidine biosynthetic process"/>
    <property type="evidence" value="ECO:0007669"/>
    <property type="project" value="UniProtKB-UniRule"/>
</dbReference>
<evidence type="ECO:0000259" key="9">
    <source>
        <dbReference type="Pfam" id="PF00155"/>
    </source>
</evidence>
<sequence length="354" mass="40158">MSRFIRELYKDFKSYTPGEQPKDRKYLKLNTNESPFPPAPAVYQAMRDADMEQMRLYPDPTGRKLKVKMAELYGVQPENVFLSNGSDDILNFAFMAWNDTNDSIVIPDVTYSFYEVVARLHEIKYEIKPLRDDLTVDLEGYIGIDKNIVLPNPNAPTGIALTCAQIEELVRSNPDNVVIIDEAYAGFGAESAIPLTRKYDNLLVVQTFSKSRSFAGGRLGFAIGDAALIEDLTKMQYSTNPYAVNAMSLILAEAAVDEEDYYQENMQRIIEARVYAAEKLNNIGFDVLPSQANFLYMKMDGFGGRELYEKLKERGVLVRHFAKPRIDDFIRVTIGTKAQMDEFVEVIKVVLADR</sequence>
<keyword evidence="8" id="KW-0028">Amino-acid biosynthesis</keyword>
<dbReference type="InterPro" id="IPR004839">
    <property type="entry name" value="Aminotransferase_I/II_large"/>
</dbReference>
<dbReference type="RefSeq" id="WP_094233309.1">
    <property type="nucleotide sequence ID" value="NZ_CP016199.1"/>
</dbReference>
<evidence type="ECO:0000313" key="10">
    <source>
        <dbReference type="EMBL" id="ASS37094.1"/>
    </source>
</evidence>
<name>A0A223AQ61_9FIRM</name>
<comment type="subunit">
    <text evidence="3 8">Homodimer.</text>
</comment>
<dbReference type="InterPro" id="IPR015424">
    <property type="entry name" value="PyrdxlP-dep_Trfase"/>
</dbReference>
<keyword evidence="8" id="KW-0368">Histidine biosynthesis</keyword>
<evidence type="ECO:0000256" key="2">
    <source>
        <dbReference type="ARBA" id="ARBA00005011"/>
    </source>
</evidence>
<dbReference type="OrthoDB" id="9813612at2"/>
<dbReference type="EMBL" id="CP016199">
    <property type="protein sequence ID" value="ASS37094.1"/>
    <property type="molecule type" value="Genomic_DNA"/>
</dbReference>
<feature type="modified residue" description="N6-(pyridoxal phosphate)lysine" evidence="8">
    <location>
        <position position="210"/>
    </location>
</feature>
<evidence type="ECO:0000313" key="11">
    <source>
        <dbReference type="Proteomes" id="UP000214689"/>
    </source>
</evidence>